<evidence type="ECO:0000313" key="2">
    <source>
        <dbReference type="Proteomes" id="UP000651668"/>
    </source>
</evidence>
<dbReference type="EMBL" id="BMIL01000004">
    <property type="protein sequence ID" value="GGC60877.1"/>
    <property type="molecule type" value="Genomic_DNA"/>
</dbReference>
<sequence length="231" mass="25057">MSDQLTNNPEALRLFFTEEIYLVDAPQHRAGSVSERVHDKVVGDISEHGHVSGEVSEDVQDYVPGDVHRAVPVINGVDGAVPDLSNVEQDSLPAIPDASAPATQPFSYVGANERNILILVNDDRYPVSTLEGRELLGNILKAIGLNRNDCALVNYTTCSGASFQQLNDFFKPQYVFAFGVTPEQLDIPGAGYNSIVQQGQSKLIFSSNLDALSGDATTKKLLWGSLKQIKL</sequence>
<proteinExistence type="predicted"/>
<dbReference type="RefSeq" id="WP_188626076.1">
    <property type="nucleotide sequence ID" value="NZ_BMIL01000004.1"/>
</dbReference>
<reference evidence="1" key="2">
    <citation type="submission" date="2020-09" db="EMBL/GenBank/DDBJ databases">
        <authorList>
            <person name="Sun Q."/>
            <person name="Zhou Y."/>
        </authorList>
    </citation>
    <scope>NUCLEOTIDE SEQUENCE</scope>
    <source>
        <strain evidence="1">CGMCC 1.15343</strain>
    </source>
</reference>
<comment type="caution">
    <text evidence="1">The sequence shown here is derived from an EMBL/GenBank/DDBJ whole genome shotgun (WGS) entry which is preliminary data.</text>
</comment>
<dbReference type="Proteomes" id="UP000651668">
    <property type="component" value="Unassembled WGS sequence"/>
</dbReference>
<evidence type="ECO:0000313" key="1">
    <source>
        <dbReference type="EMBL" id="GGC60877.1"/>
    </source>
</evidence>
<gene>
    <name evidence="1" type="ORF">GCM10011387_13120</name>
</gene>
<name>A0A916U4Y5_9SPHI</name>
<accession>A0A916U4Y5</accession>
<reference evidence="1" key="1">
    <citation type="journal article" date="2014" name="Int. J. Syst. Evol. Microbiol.">
        <title>Complete genome sequence of Corynebacterium casei LMG S-19264T (=DSM 44701T), isolated from a smear-ripened cheese.</title>
        <authorList>
            <consortium name="US DOE Joint Genome Institute (JGI-PGF)"/>
            <person name="Walter F."/>
            <person name="Albersmeier A."/>
            <person name="Kalinowski J."/>
            <person name="Ruckert C."/>
        </authorList>
    </citation>
    <scope>NUCLEOTIDE SEQUENCE</scope>
    <source>
        <strain evidence="1">CGMCC 1.15343</strain>
    </source>
</reference>
<dbReference type="AlphaFoldDB" id="A0A916U4Y5"/>
<organism evidence="1 2">
    <name type="scientific">Pedobacter quisquiliarum</name>
    <dbReference type="NCBI Taxonomy" id="1834438"/>
    <lineage>
        <taxon>Bacteria</taxon>
        <taxon>Pseudomonadati</taxon>
        <taxon>Bacteroidota</taxon>
        <taxon>Sphingobacteriia</taxon>
        <taxon>Sphingobacteriales</taxon>
        <taxon>Sphingobacteriaceae</taxon>
        <taxon>Pedobacter</taxon>
    </lineage>
</organism>
<protein>
    <submittedName>
        <fullName evidence="1">Uncharacterized protein</fullName>
    </submittedName>
</protein>
<keyword evidence="2" id="KW-1185">Reference proteome</keyword>